<feature type="region of interest" description="Disordered" evidence="1">
    <location>
        <begin position="1122"/>
        <end position="1141"/>
    </location>
</feature>
<feature type="region of interest" description="Disordered" evidence="1">
    <location>
        <begin position="442"/>
        <end position="729"/>
    </location>
</feature>
<feature type="region of interest" description="Disordered" evidence="1">
    <location>
        <begin position="809"/>
        <end position="905"/>
    </location>
</feature>
<feature type="region of interest" description="Disordered" evidence="1">
    <location>
        <begin position="116"/>
        <end position="284"/>
    </location>
</feature>
<dbReference type="Pfam" id="PF24054">
    <property type="entry name" value="DUF7357"/>
    <property type="match status" value="1"/>
</dbReference>
<evidence type="ECO:0000313" key="4">
    <source>
        <dbReference type="Proteomes" id="UP001201980"/>
    </source>
</evidence>
<feature type="region of interest" description="Disordered" evidence="1">
    <location>
        <begin position="365"/>
        <end position="403"/>
    </location>
</feature>
<feature type="compositionally biased region" description="Polar residues" evidence="1">
    <location>
        <begin position="597"/>
        <end position="644"/>
    </location>
</feature>
<evidence type="ECO:0000259" key="2">
    <source>
        <dbReference type="Pfam" id="PF24054"/>
    </source>
</evidence>
<feature type="compositionally biased region" description="Basic residues" evidence="1">
    <location>
        <begin position="648"/>
        <end position="664"/>
    </location>
</feature>
<evidence type="ECO:0000313" key="3">
    <source>
        <dbReference type="EMBL" id="KAJ2894037.1"/>
    </source>
</evidence>
<protein>
    <recommendedName>
        <fullName evidence="2">DUF7357 domain-containing protein</fullName>
    </recommendedName>
</protein>
<feature type="compositionally biased region" description="Low complexity" evidence="1">
    <location>
        <begin position="534"/>
        <end position="543"/>
    </location>
</feature>
<keyword evidence="4" id="KW-1185">Reference proteome</keyword>
<dbReference type="EMBL" id="JAKWBI020000538">
    <property type="protein sequence ID" value="KAJ2894037.1"/>
    <property type="molecule type" value="Genomic_DNA"/>
</dbReference>
<feature type="compositionally biased region" description="Acidic residues" evidence="1">
    <location>
        <begin position="248"/>
        <end position="260"/>
    </location>
</feature>
<feature type="compositionally biased region" description="Acidic residues" evidence="1">
    <location>
        <begin position="551"/>
        <end position="569"/>
    </location>
</feature>
<dbReference type="InterPro" id="IPR055781">
    <property type="entry name" value="DUF7357"/>
</dbReference>
<feature type="domain" description="DUF7357" evidence="2">
    <location>
        <begin position="1"/>
        <end position="135"/>
    </location>
</feature>
<reference evidence="3" key="1">
    <citation type="submission" date="2022-07" db="EMBL/GenBank/DDBJ databases">
        <title>Draft genome sequence of Zalerion maritima ATCC 34329, a (micro)plastics degrading marine fungus.</title>
        <authorList>
            <person name="Paco A."/>
            <person name="Goncalves M.F.M."/>
            <person name="Rocha-Santos T.A.P."/>
            <person name="Alves A."/>
        </authorList>
    </citation>
    <scope>NUCLEOTIDE SEQUENCE</scope>
    <source>
        <strain evidence="3">ATCC 34329</strain>
    </source>
</reference>
<accession>A0AAD5WPE4</accession>
<feature type="compositionally biased region" description="Acidic residues" evidence="1">
    <location>
        <begin position="144"/>
        <end position="174"/>
    </location>
</feature>
<comment type="caution">
    <text evidence="3">The sequence shown here is derived from an EMBL/GenBank/DDBJ whole genome shotgun (WGS) entry which is preliminary data.</text>
</comment>
<name>A0AAD5WPE4_9PEZI</name>
<feature type="compositionally biased region" description="Polar residues" evidence="1">
    <location>
        <begin position="1504"/>
        <end position="1516"/>
    </location>
</feature>
<evidence type="ECO:0000256" key="1">
    <source>
        <dbReference type="SAM" id="MobiDB-lite"/>
    </source>
</evidence>
<sequence>MRIRLTVRRHALPEVNIIWDLDVESKPTTSVLLESVNAVIPIESTEWGLEDYAVELRDRDNKGFELLHFQPLGSILKDDDSVLIRPLLTHDLKQRRLSGRHQISYDGKHLVDGIAFGRPRLKNPSDRPDINIPPRKRRRVLLLDPEEQDDEEDDEDFEPREGDDENEDASDSDGEILLLTNGEHENDETHDEGGAGDTPRPTPDPGRRAPFDANVRDVDTNINSQSEDEVTGGGDQPGQDSISSTSDESMDDELDDEDLDSELKELRNEMMGEDENDDLGIPQPVSSLADFRHLAKSPRTRLMDLDTLDKLARLGDAFPQASVGARELGLMNSGFNEELAYLRLRQDYNPSLSLKTMLQRHRLPLTQPSRLNNSVSYQAVDPSTGSMADSEDASDDDETTEPASWVSRFDHIGFPAGSISSGNGLSVMASIKHVHDGFVGTASTPKEFGSGERPSKKRKVGENGKSVSSPTHSEPSPSAQTPSISATRDLSSQPQTSSDESDESSSDSSTDSESSSDESSDCQISGGTQSLARAQAAKASVKPSKSKDNSDDSEDSTGSESSEDNDSDSESSSASSDSDSVSESSSSSDSGPEETSTQELPNKPTHSGNPQSASKEAALLSTSRQEHSSPLSASQEPSGSQSTAPGHGLHRTQKRNARRRAAMRAKKEATEQESGAAEVSTPPKGAGNSESEIEARKRALLESFSMVTPPPPDLKKSQSDSTKLGADVDGQSTTVDVSFASSKPTTTATVSFASVAPPGNATRVTKEGNRVAPDADNSWRDKIEYSAVECCHDEVVLSEPPFPFVQRWDQQQQGYDYKGQRGGRGKRAQRNQSQFYEEDGWTSGKKRKLDDLQEDSAQVSTLNYDDPSGYEAGPEESQAQMEADGAADESRIMKDGGSQFTDMDDLPSLPADLAALPLLQPGKAKAGMVITWKQYVLSSATNWQPEIVDMTAIVVNPNEDVTGLQVVLARRDLDIESQAKTYDDEGNRVYDRFEAIDVDEGDNFPESGYRVLAFADMMDPRIVQHPIQPKVTTTEPKEPREKEVGIEEGDTAMADASGADGTVIHNAWEGEDSSMVAEHVAATGLDKVGAEGGHNLSFSGATASRDVSEPAAVESRLHHETVLIEEKLPPSSSNSSISSGIRTNSQLHSAILHEASSRYGSIGAESPFPMGSVSPPGTSLPRRPAGLSVGVNDGVVDPTYSPSPRSHGAQANSHNKSPGNGNENSTPITSQHGESEDPGFNSVHTEPPQYGPQSSQDRLLVTSELSESFLGKPSRHSLDLDVDNMGDIVHDSFLSSAPGHGEVGSSVAPEHSTIPQAEETVVFQRDEIRAMASHSPPRVKTIAKIIGERSASPASESRELIQDSMGMIWNDDEPLEADAPHTGDSGPAKDMDVSISTERHHEISQLITNSGFRKGVSPTFEKRVRLQLTSPSLQLQEEAAAASSVASKGVSPIPSIIVPNSQPKLDPETHPPSGQSAWPVASDRNDTLNPPDDHISQADPPSPTTSLHSGRQLNPGLSFSSINDELLSDVNDSGSVVLGLPEPPSRRALSDSSDSARFFRGPSPPTKDAKIPKLDRYDNASGTDTDISIELPSLETLSQRSKLASQTPISPPARKRKTPVSEKLDVKSDFAKGAPNKITPSQKPIVASSRRRTSSVGVKYEPPNQPRRSPRSKKSTTSMNRPGTISPPQPRRKQTTQTSKPPFIIPAGSQVITLSSSPEPEFEEDYKDDSVGETYEEPRMATNVESRGGMRTRSHGNRYSLDLVWTRSHYPGKKENECERYSFFILYVFSNTFDFEPPDRKLHCGLLRDGHFTLQSHVPGCREVQLGDSRGLQNVGCYKGHAFFPEIPEDIVKTSNTLEDLYKINLTEVILSREAPDEASVFGRLVKAEPHDDEV</sequence>
<feature type="compositionally biased region" description="Low complexity" evidence="1">
    <location>
        <begin position="570"/>
        <end position="595"/>
    </location>
</feature>
<gene>
    <name evidence="3" type="ORF">MKZ38_007979</name>
</gene>
<feature type="compositionally biased region" description="Polar residues" evidence="1">
    <location>
        <begin position="522"/>
        <end position="532"/>
    </location>
</feature>
<feature type="compositionally biased region" description="Polar residues" evidence="1">
    <location>
        <begin position="465"/>
        <end position="495"/>
    </location>
</feature>
<feature type="region of interest" description="Disordered" evidence="1">
    <location>
        <begin position="754"/>
        <end position="776"/>
    </location>
</feature>
<feature type="compositionally biased region" description="Basic and acidic residues" evidence="1">
    <location>
        <begin position="205"/>
        <end position="219"/>
    </location>
</feature>
<feature type="region of interest" description="Disordered" evidence="1">
    <location>
        <begin position="1537"/>
        <end position="1707"/>
    </location>
</feature>
<proteinExistence type="predicted"/>
<feature type="region of interest" description="Disordered" evidence="1">
    <location>
        <begin position="1167"/>
        <end position="1258"/>
    </location>
</feature>
<feature type="compositionally biased region" description="Basic and acidic residues" evidence="1">
    <location>
        <begin position="261"/>
        <end position="270"/>
    </location>
</feature>
<organism evidence="3 4">
    <name type="scientific">Zalerion maritima</name>
    <dbReference type="NCBI Taxonomy" id="339359"/>
    <lineage>
        <taxon>Eukaryota</taxon>
        <taxon>Fungi</taxon>
        <taxon>Dikarya</taxon>
        <taxon>Ascomycota</taxon>
        <taxon>Pezizomycotina</taxon>
        <taxon>Sordariomycetes</taxon>
        <taxon>Lulworthiomycetidae</taxon>
        <taxon>Lulworthiales</taxon>
        <taxon>Lulworthiaceae</taxon>
        <taxon>Zalerion</taxon>
    </lineage>
</organism>
<feature type="compositionally biased region" description="Basic and acidic residues" evidence="1">
    <location>
        <begin position="1619"/>
        <end position="1630"/>
    </location>
</feature>
<feature type="compositionally biased region" description="Basic and acidic residues" evidence="1">
    <location>
        <begin position="1567"/>
        <end position="1578"/>
    </location>
</feature>
<feature type="compositionally biased region" description="Low complexity" evidence="1">
    <location>
        <begin position="1550"/>
        <end position="1560"/>
    </location>
</feature>
<feature type="compositionally biased region" description="Polar residues" evidence="1">
    <location>
        <begin position="1595"/>
        <end position="1608"/>
    </location>
</feature>
<dbReference type="Proteomes" id="UP001201980">
    <property type="component" value="Unassembled WGS sequence"/>
</dbReference>
<feature type="compositionally biased region" description="Polar residues" evidence="1">
    <location>
        <begin position="366"/>
        <end position="387"/>
    </location>
</feature>
<feature type="region of interest" description="Disordered" evidence="1">
    <location>
        <begin position="1445"/>
        <end position="1516"/>
    </location>
</feature>
<feature type="compositionally biased region" description="Acidic residues" evidence="1">
    <location>
        <begin position="389"/>
        <end position="400"/>
    </location>
</feature>
<feature type="compositionally biased region" description="Basic and acidic residues" evidence="1">
    <location>
        <begin position="1483"/>
        <end position="1496"/>
    </location>
</feature>
<feature type="compositionally biased region" description="Polar residues" evidence="1">
    <location>
        <begin position="1200"/>
        <end position="1232"/>
    </location>
</feature>